<keyword evidence="2" id="KW-1185">Reference proteome</keyword>
<dbReference type="AlphaFoldDB" id="A0A1G7WYT3"/>
<gene>
    <name evidence="1" type="ORF">SAMN04488062_10293</name>
</gene>
<dbReference type="EMBL" id="FNDB01000002">
    <property type="protein sequence ID" value="SDG77112.1"/>
    <property type="molecule type" value="Genomic_DNA"/>
</dbReference>
<sequence>MFLVLIILLKLKFFYILPQYTKKQKKQVNADEYRGNSSKRIATLTAPN</sequence>
<reference evidence="2" key="1">
    <citation type="submission" date="2016-10" db="EMBL/GenBank/DDBJ databases">
        <authorList>
            <person name="Varghese N."/>
            <person name="Submissions S."/>
        </authorList>
    </citation>
    <scope>NUCLEOTIDE SEQUENCE [LARGE SCALE GENOMIC DNA]</scope>
    <source>
        <strain evidence="2">CGMCC 1.2747</strain>
    </source>
</reference>
<proteinExistence type="predicted"/>
<evidence type="ECO:0000313" key="1">
    <source>
        <dbReference type="EMBL" id="SDG77112.1"/>
    </source>
</evidence>
<dbReference type="STRING" id="178355.SAMN04488062_10293"/>
<organism evidence="1 2">
    <name type="scientific">Flavobacterium omnivorum</name>
    <dbReference type="NCBI Taxonomy" id="178355"/>
    <lineage>
        <taxon>Bacteria</taxon>
        <taxon>Pseudomonadati</taxon>
        <taxon>Bacteroidota</taxon>
        <taxon>Flavobacteriia</taxon>
        <taxon>Flavobacteriales</taxon>
        <taxon>Flavobacteriaceae</taxon>
        <taxon>Flavobacterium</taxon>
    </lineage>
</organism>
<evidence type="ECO:0000313" key="2">
    <source>
        <dbReference type="Proteomes" id="UP000199274"/>
    </source>
</evidence>
<dbReference type="Proteomes" id="UP000199274">
    <property type="component" value="Unassembled WGS sequence"/>
</dbReference>
<protein>
    <submittedName>
        <fullName evidence="1">Uncharacterized protein</fullName>
    </submittedName>
</protein>
<name>A0A1G7WYT3_9FLAO</name>
<accession>A0A1G7WYT3</accession>